<dbReference type="AlphaFoldDB" id="A0A845APZ1"/>
<proteinExistence type="predicted"/>
<name>A0A845APZ1_9SPHN</name>
<dbReference type="Proteomes" id="UP000446786">
    <property type="component" value="Unassembled WGS sequence"/>
</dbReference>
<protein>
    <submittedName>
        <fullName evidence="1">Recombination protein F</fullName>
    </submittedName>
</protein>
<sequence>MFDFEVSGTRILAAFTALAISTATMAFAIIPASPAGLIA</sequence>
<evidence type="ECO:0000313" key="2">
    <source>
        <dbReference type="Proteomes" id="UP000446786"/>
    </source>
</evidence>
<dbReference type="EMBL" id="WTYE01000001">
    <property type="protein sequence ID" value="MXP32912.1"/>
    <property type="molecule type" value="Genomic_DNA"/>
</dbReference>
<keyword evidence="2" id="KW-1185">Reference proteome</keyword>
<dbReference type="OrthoDB" id="7411250at2"/>
<organism evidence="1 2">
    <name type="scientific">Parerythrobacter jejuensis</name>
    <dbReference type="NCBI Taxonomy" id="795812"/>
    <lineage>
        <taxon>Bacteria</taxon>
        <taxon>Pseudomonadati</taxon>
        <taxon>Pseudomonadota</taxon>
        <taxon>Alphaproteobacteria</taxon>
        <taxon>Sphingomonadales</taxon>
        <taxon>Erythrobacteraceae</taxon>
        <taxon>Parerythrobacter</taxon>
    </lineage>
</organism>
<dbReference type="RefSeq" id="WP_160780204.1">
    <property type="nucleotide sequence ID" value="NZ_BAAAZF010000001.1"/>
</dbReference>
<accession>A0A845APZ1</accession>
<comment type="caution">
    <text evidence="1">The sequence shown here is derived from an EMBL/GenBank/DDBJ whole genome shotgun (WGS) entry which is preliminary data.</text>
</comment>
<reference evidence="1 2" key="1">
    <citation type="submission" date="2019-12" db="EMBL/GenBank/DDBJ databases">
        <title>Genomic-based taxomic classification of the family Erythrobacteraceae.</title>
        <authorList>
            <person name="Xu L."/>
        </authorList>
    </citation>
    <scope>NUCLEOTIDE SEQUENCE [LARGE SCALE GENOMIC DNA]</scope>
    <source>
        <strain evidence="1 2">JCM 16677</strain>
    </source>
</reference>
<gene>
    <name evidence="1" type="ORF">GRI94_13865</name>
</gene>
<evidence type="ECO:0000313" key="1">
    <source>
        <dbReference type="EMBL" id="MXP32912.1"/>
    </source>
</evidence>